<protein>
    <recommendedName>
        <fullName evidence="7">Integral membrane protein</fullName>
    </recommendedName>
</protein>
<dbReference type="Proteomes" id="UP000236305">
    <property type="component" value="Unassembled WGS sequence"/>
</dbReference>
<dbReference type="PROSITE" id="PS51257">
    <property type="entry name" value="PROKAR_LIPOPROTEIN"/>
    <property type="match status" value="1"/>
</dbReference>
<dbReference type="Proteomes" id="UP000288725">
    <property type="component" value="Chromosome 8"/>
</dbReference>
<dbReference type="PANTHER" id="PTHR28019:SF3">
    <property type="entry name" value="INTEGRAL MEMBRANE PROTEIN (AFU_ORTHOLOGUE AFUA_6G07470)"/>
    <property type="match status" value="1"/>
</dbReference>
<organism evidence="3 5">
    <name type="scientific">Verticillium dahliae</name>
    <name type="common">Verticillium wilt</name>
    <dbReference type="NCBI Taxonomy" id="27337"/>
    <lineage>
        <taxon>Eukaryota</taxon>
        <taxon>Fungi</taxon>
        <taxon>Dikarya</taxon>
        <taxon>Ascomycota</taxon>
        <taxon>Pezizomycotina</taxon>
        <taxon>Sordariomycetes</taxon>
        <taxon>Hypocreomycetidae</taxon>
        <taxon>Glomerellales</taxon>
        <taxon>Plectosphaerellaceae</taxon>
        <taxon>Verticillium</taxon>
    </lineage>
</organism>
<evidence type="ECO:0000313" key="6">
    <source>
        <dbReference type="Proteomes" id="UP000288725"/>
    </source>
</evidence>
<evidence type="ECO:0000313" key="4">
    <source>
        <dbReference type="EMBL" id="RXG46913.1"/>
    </source>
</evidence>
<dbReference type="OMA" id="FWIFTIC"/>
<dbReference type="AlphaFoldDB" id="A0A2J8CFH5"/>
<evidence type="ECO:0000256" key="1">
    <source>
        <dbReference type="SAM" id="MobiDB-lite"/>
    </source>
</evidence>
<dbReference type="GO" id="GO:0005886">
    <property type="term" value="C:plasma membrane"/>
    <property type="evidence" value="ECO:0007669"/>
    <property type="project" value="InterPro"/>
</dbReference>
<name>A0A2J8CFH5_VERDA</name>
<feature type="region of interest" description="Disordered" evidence="1">
    <location>
        <begin position="275"/>
        <end position="324"/>
    </location>
</feature>
<sequence>MGVGRFLCVALPFILSTASLIFLLIACLGGVSNKDLYMFRVNATKLEINPADFRDIVSDILSRDVLPEVNVVARQDASDIEGAVGDALTNNITAKALGLDNVYDVALWGYCTTDNKGDRSCTDPQFDWAHKQLNTSFIEGVGDVAGRRVELPSEVEDSLKLFNTVVKWTQVAYVVAFISLALSVIFGIFANCTRVMSCVTFLVAQVASIAVVASAALSTAMSSIVVGAIKGTGRWYGVDAGFDTTFLALVWISAACALGAGFFWMFTICCCAPSHNSRDRKSRNRGSTDAEKLLPGGNSYQPLASPANQGFYNPQQPTSFGAPHATREMAYEPYSHRQ</sequence>
<accession>A0A2J8CFH5</accession>
<feature type="compositionally biased region" description="Polar residues" evidence="1">
    <location>
        <begin position="298"/>
        <end position="319"/>
    </location>
</feature>
<dbReference type="GO" id="GO:0031505">
    <property type="term" value="P:fungal-type cell wall organization"/>
    <property type="evidence" value="ECO:0007669"/>
    <property type="project" value="TreeGrafter"/>
</dbReference>
<evidence type="ECO:0000313" key="5">
    <source>
        <dbReference type="Proteomes" id="UP000236305"/>
    </source>
</evidence>
<feature type="transmembrane region" description="Helical" evidence="2">
    <location>
        <begin position="249"/>
        <end position="273"/>
    </location>
</feature>
<dbReference type="GO" id="GO:0051285">
    <property type="term" value="C:cell cortex of cell tip"/>
    <property type="evidence" value="ECO:0007669"/>
    <property type="project" value="TreeGrafter"/>
</dbReference>
<dbReference type="EMBL" id="RSDZ01000042">
    <property type="protein sequence ID" value="RXG46913.1"/>
    <property type="molecule type" value="Genomic_DNA"/>
</dbReference>
<evidence type="ECO:0008006" key="7">
    <source>
        <dbReference type="Google" id="ProtNLM"/>
    </source>
</evidence>
<reference evidence="3 5" key="1">
    <citation type="submission" date="2017-12" db="EMBL/GenBank/DDBJ databases">
        <title>Comparative genomics yields insights into virulence evolution of Verticillium dahliae.</title>
        <authorList>
            <person name="Fan R."/>
            <person name="Armitage A.D."/>
            <person name="Cascant-Lopez E."/>
            <person name="Sobczyk M."/>
            <person name="Cockerton H.M."/>
            <person name="Harrison R.J."/>
        </authorList>
    </citation>
    <scope>NUCLEOTIDE SEQUENCE [LARGE SCALE GENOMIC DNA]</scope>
    <source>
        <strain evidence="3 5">12008</strain>
    </source>
</reference>
<evidence type="ECO:0000313" key="3">
    <source>
        <dbReference type="EMBL" id="PNH35750.1"/>
    </source>
</evidence>
<comment type="caution">
    <text evidence="3">The sequence shown here is derived from an EMBL/GenBank/DDBJ whole genome shotgun (WGS) entry which is preliminary data.</text>
</comment>
<dbReference type="EMBL" id="MPSH01000002">
    <property type="protein sequence ID" value="PNH35750.1"/>
    <property type="molecule type" value="Genomic_DNA"/>
</dbReference>
<proteinExistence type="predicted"/>
<gene>
    <name evidence="3" type="ORF">BJF96_g701</name>
    <name evidence="4" type="ORF">VDGE_06056</name>
</gene>
<dbReference type="OrthoDB" id="4480814at2759"/>
<keyword evidence="2" id="KW-0812">Transmembrane</keyword>
<dbReference type="Pfam" id="PF06687">
    <property type="entry name" value="SUR7"/>
    <property type="match status" value="1"/>
</dbReference>
<feature type="transmembrane region" description="Helical" evidence="2">
    <location>
        <begin position="171"/>
        <end position="190"/>
    </location>
</feature>
<dbReference type="InterPro" id="IPR009571">
    <property type="entry name" value="SUR7/Rim9-like_fungi"/>
</dbReference>
<dbReference type="PANTHER" id="PTHR28019">
    <property type="entry name" value="CELL MEMBRANE PROTEIN YLR413W-RELATED"/>
    <property type="match status" value="1"/>
</dbReference>
<feature type="transmembrane region" description="Helical" evidence="2">
    <location>
        <begin position="7"/>
        <end position="31"/>
    </location>
</feature>
<reference evidence="4 6" key="2">
    <citation type="submission" date="2018-12" db="EMBL/GenBank/DDBJ databases">
        <title>Genome of Verticillium dahliae isolate Getta Getta.</title>
        <authorList>
            <person name="Gardiner D.M."/>
        </authorList>
    </citation>
    <scope>NUCLEOTIDE SEQUENCE [LARGE SCALE GENOMIC DNA]</scope>
    <source>
        <strain evidence="4 6">Getta Getta</strain>
    </source>
</reference>
<evidence type="ECO:0000256" key="2">
    <source>
        <dbReference type="SAM" id="Phobius"/>
    </source>
</evidence>
<keyword evidence="2" id="KW-0472">Membrane</keyword>
<keyword evidence="2" id="KW-1133">Transmembrane helix</keyword>
<feature type="transmembrane region" description="Helical" evidence="2">
    <location>
        <begin position="202"/>
        <end position="229"/>
    </location>
</feature>
<dbReference type="InterPro" id="IPR052413">
    <property type="entry name" value="SUR7_domain"/>
</dbReference>